<evidence type="ECO:0000259" key="3">
    <source>
        <dbReference type="PROSITE" id="PS51168"/>
    </source>
</evidence>
<dbReference type="GO" id="GO:0043904">
    <property type="term" value="F:isochorismate pyruvate lyase activity"/>
    <property type="evidence" value="ECO:0007669"/>
    <property type="project" value="UniProtKB-EC"/>
</dbReference>
<keyword evidence="4" id="KW-0670">Pyruvate</keyword>
<dbReference type="EC" id="5.4.99.5" evidence="1"/>
<dbReference type="InterPro" id="IPR036263">
    <property type="entry name" value="Chorismate_II_sf"/>
</dbReference>
<dbReference type="EMBL" id="JAUSWJ010000001">
    <property type="protein sequence ID" value="MDQ0514985.1"/>
    <property type="molecule type" value="Genomic_DNA"/>
</dbReference>
<dbReference type="InterPro" id="IPR002701">
    <property type="entry name" value="CM_II_prokaryot"/>
</dbReference>
<evidence type="ECO:0000256" key="2">
    <source>
        <dbReference type="ARBA" id="ARBA00023235"/>
    </source>
</evidence>
<dbReference type="InterPro" id="IPR051331">
    <property type="entry name" value="Chorismate_mutase-related"/>
</dbReference>
<evidence type="ECO:0000313" key="5">
    <source>
        <dbReference type="Proteomes" id="UP001223743"/>
    </source>
</evidence>
<dbReference type="Gene3D" id="1.20.59.10">
    <property type="entry name" value="Chorismate mutase"/>
    <property type="match status" value="1"/>
</dbReference>
<dbReference type="PANTHER" id="PTHR38041:SF1">
    <property type="entry name" value="CHORISMATE MUTASE"/>
    <property type="match status" value="1"/>
</dbReference>
<dbReference type="InterPro" id="IPR036979">
    <property type="entry name" value="CM_dom_sf"/>
</dbReference>
<protein>
    <recommendedName>
        <fullName evidence="1">chorismate mutase</fullName>
        <ecNumber evidence="1">5.4.99.5</ecNumber>
    </recommendedName>
</protein>
<keyword evidence="5" id="KW-1185">Reference proteome</keyword>
<gene>
    <name evidence="4" type="ORF">QO015_000598</name>
</gene>
<dbReference type="SMART" id="SM00830">
    <property type="entry name" value="CM_2"/>
    <property type="match status" value="1"/>
</dbReference>
<dbReference type="PROSITE" id="PS51168">
    <property type="entry name" value="CHORISMATE_MUT_2"/>
    <property type="match status" value="1"/>
</dbReference>
<reference evidence="4 5" key="1">
    <citation type="submission" date="2023-07" db="EMBL/GenBank/DDBJ databases">
        <title>Genomic Encyclopedia of Type Strains, Phase IV (KMG-IV): sequencing the most valuable type-strain genomes for metagenomic binning, comparative biology and taxonomic classification.</title>
        <authorList>
            <person name="Goeker M."/>
        </authorList>
    </citation>
    <scope>NUCLEOTIDE SEQUENCE [LARGE SCALE GENOMIC DNA]</scope>
    <source>
        <strain evidence="4 5">B1-1</strain>
    </source>
</reference>
<name>A0ABU0M216_9HYPH</name>
<keyword evidence="4" id="KW-0456">Lyase</keyword>
<comment type="caution">
    <text evidence="4">The sequence shown here is derived from an EMBL/GenBank/DDBJ whole genome shotgun (WGS) entry which is preliminary data.</text>
</comment>
<dbReference type="PANTHER" id="PTHR38041">
    <property type="entry name" value="CHORISMATE MUTASE"/>
    <property type="match status" value="1"/>
</dbReference>
<proteinExistence type="predicted"/>
<evidence type="ECO:0000313" key="4">
    <source>
        <dbReference type="EMBL" id="MDQ0514985.1"/>
    </source>
</evidence>
<accession>A0ABU0M216</accession>
<organism evidence="4 5">
    <name type="scientific">Kaistia geumhonensis</name>
    <dbReference type="NCBI Taxonomy" id="410839"/>
    <lineage>
        <taxon>Bacteria</taxon>
        <taxon>Pseudomonadati</taxon>
        <taxon>Pseudomonadota</taxon>
        <taxon>Alphaproteobacteria</taxon>
        <taxon>Hyphomicrobiales</taxon>
        <taxon>Kaistiaceae</taxon>
        <taxon>Kaistia</taxon>
    </lineage>
</organism>
<dbReference type="RefSeq" id="WP_266281545.1">
    <property type="nucleotide sequence ID" value="NZ_JAPKNF010000001.1"/>
</dbReference>
<dbReference type="SUPFAM" id="SSF48600">
    <property type="entry name" value="Chorismate mutase II"/>
    <property type="match status" value="1"/>
</dbReference>
<evidence type="ECO:0000256" key="1">
    <source>
        <dbReference type="ARBA" id="ARBA00012404"/>
    </source>
</evidence>
<sequence length="102" mass="11455">MAKSPAECQTKADIRTEIDRLDTELVILLARRFGYVRRMAELKTSPDEALVPARVEEVLARVAERATDLGLDPGLARSLWTTLIDWNIEYEREAIAQRTGGA</sequence>
<keyword evidence="2" id="KW-0413">Isomerase</keyword>
<dbReference type="Proteomes" id="UP001223743">
    <property type="component" value="Unassembled WGS sequence"/>
</dbReference>
<dbReference type="Pfam" id="PF01817">
    <property type="entry name" value="CM_2"/>
    <property type="match status" value="1"/>
</dbReference>
<feature type="domain" description="Chorismate mutase" evidence="3">
    <location>
        <begin position="5"/>
        <end position="95"/>
    </location>
</feature>